<evidence type="ECO:0000256" key="3">
    <source>
        <dbReference type="ARBA" id="ARBA00022630"/>
    </source>
</evidence>
<evidence type="ECO:0000259" key="7">
    <source>
        <dbReference type="Pfam" id="PF02771"/>
    </source>
</evidence>
<protein>
    <submittedName>
        <fullName evidence="8">Acyl-CoA dehydrogenase</fullName>
    </submittedName>
</protein>
<keyword evidence="5" id="KW-0560">Oxidoreductase</keyword>
<keyword evidence="3" id="KW-0285">Flavoprotein</keyword>
<dbReference type="EMBL" id="PDCN02000007">
    <property type="protein sequence ID" value="PIB75976.1"/>
    <property type="molecule type" value="Genomic_DNA"/>
</dbReference>
<name>A0A2G5PCB5_9MYCO</name>
<feature type="domain" description="Acyl-CoA dehydrogenase/oxidase N-terminal" evidence="7">
    <location>
        <begin position="10"/>
        <end position="123"/>
    </location>
</feature>
<dbReference type="Gene3D" id="1.20.140.10">
    <property type="entry name" value="Butyryl-CoA Dehydrogenase, subunit A, domain 3"/>
    <property type="match status" value="1"/>
</dbReference>
<dbReference type="PANTHER" id="PTHR43884">
    <property type="entry name" value="ACYL-COA DEHYDROGENASE"/>
    <property type="match status" value="1"/>
</dbReference>
<keyword evidence="4" id="KW-0274">FAD</keyword>
<evidence type="ECO:0000313" key="8">
    <source>
        <dbReference type="EMBL" id="PIB75976.1"/>
    </source>
</evidence>
<dbReference type="GO" id="GO:0003995">
    <property type="term" value="F:acyl-CoA dehydrogenase activity"/>
    <property type="evidence" value="ECO:0007669"/>
    <property type="project" value="TreeGrafter"/>
</dbReference>
<dbReference type="Proteomes" id="UP000230551">
    <property type="component" value="Unassembled WGS sequence"/>
</dbReference>
<organism evidence="8 9">
    <name type="scientific">Mycolicibacterium brumae</name>
    <dbReference type="NCBI Taxonomy" id="85968"/>
    <lineage>
        <taxon>Bacteria</taxon>
        <taxon>Bacillati</taxon>
        <taxon>Actinomycetota</taxon>
        <taxon>Actinomycetes</taxon>
        <taxon>Mycobacteriales</taxon>
        <taxon>Mycobacteriaceae</taxon>
        <taxon>Mycolicibacterium</taxon>
    </lineage>
</organism>
<evidence type="ECO:0000256" key="2">
    <source>
        <dbReference type="ARBA" id="ARBA00009347"/>
    </source>
</evidence>
<feature type="domain" description="Acyl-CoA dehydrogenase/oxidase C-terminal" evidence="6">
    <location>
        <begin position="230"/>
        <end position="373"/>
    </location>
</feature>
<reference evidence="8 9" key="1">
    <citation type="journal article" date="2017" name="Infect. Genet. Evol.">
        <title>The new phylogeny of the genus Mycobacterium: The old and the news.</title>
        <authorList>
            <person name="Tortoli E."/>
            <person name="Fedrizzi T."/>
            <person name="Meehan C.J."/>
            <person name="Trovato A."/>
            <person name="Grottola A."/>
            <person name="Giacobazzi E."/>
            <person name="Serpini G.F."/>
            <person name="Tagliazucchi S."/>
            <person name="Fabio A."/>
            <person name="Bettua C."/>
            <person name="Bertorelli R."/>
            <person name="Frascaro F."/>
            <person name="De Sanctis V."/>
            <person name="Pecorari M."/>
            <person name="Jousson O."/>
            <person name="Segata N."/>
            <person name="Cirillo D.M."/>
        </authorList>
    </citation>
    <scope>NUCLEOTIDE SEQUENCE [LARGE SCALE GENOMIC DNA]</scope>
    <source>
        <strain evidence="8 9">CIP1034565</strain>
    </source>
</reference>
<evidence type="ECO:0000313" key="9">
    <source>
        <dbReference type="Proteomes" id="UP000230551"/>
    </source>
</evidence>
<gene>
    <name evidence="8" type="ORF">CQY22_008030</name>
</gene>
<dbReference type="PANTHER" id="PTHR43884:SF20">
    <property type="entry name" value="ACYL-COA DEHYDROGENASE FADE28"/>
    <property type="match status" value="1"/>
</dbReference>
<dbReference type="InterPro" id="IPR036250">
    <property type="entry name" value="AcylCo_DH-like_C"/>
</dbReference>
<dbReference type="InterPro" id="IPR037069">
    <property type="entry name" value="AcylCoA_DH/ox_N_sf"/>
</dbReference>
<dbReference type="InterPro" id="IPR013786">
    <property type="entry name" value="AcylCoA_DH/ox_N"/>
</dbReference>
<evidence type="ECO:0000256" key="4">
    <source>
        <dbReference type="ARBA" id="ARBA00022827"/>
    </source>
</evidence>
<accession>A0A2G5PCB5</accession>
<dbReference type="SUPFAM" id="SSF56645">
    <property type="entry name" value="Acyl-CoA dehydrogenase NM domain-like"/>
    <property type="match status" value="1"/>
</dbReference>
<dbReference type="RefSeq" id="WP_090590497.1">
    <property type="nucleotide sequence ID" value="NZ_CP104302.1"/>
</dbReference>
<evidence type="ECO:0000259" key="6">
    <source>
        <dbReference type="Pfam" id="PF00441"/>
    </source>
</evidence>
<sequence length="388" mass="40703">MADIEEFAFTPEQQELRAAVRRFAADHSDEETVRKLMDSTPRFDEKSWLRLGSELGVLGLGVPEELDGSGGGIVDAAILVEELGAMLFCGPIYGTVMLAIPALVAAPDSPARDAILGPLVAGERTAACALGERAGQFDAGAVTVRAAESDGQWTLTGTIPQMVDAGAADDLLIAATGPDGVALYAVEADAPGARRTELSTLDPTRPQAAVGFDGVFARRLADPAQTAAVCSHALQVASVLLAAEQVGGGQHLLDLSVAYAKERLQFGRPIGSFQAVKHRIANMFVEQEHGRSAAYHGAWALQDRTDDPALVASIAQAACSVTFSRIAADTIQVHGGIGFTWEHQAHLYFKRAFTDAALLGSAEAHRDRIAGAVLDSATTDYTVEVATG</sequence>
<dbReference type="InterPro" id="IPR046373">
    <property type="entry name" value="Acyl-CoA_Oxase/DH_mid-dom_sf"/>
</dbReference>
<dbReference type="OrthoDB" id="8677713at2"/>
<dbReference type="Pfam" id="PF00441">
    <property type="entry name" value="Acyl-CoA_dh_1"/>
    <property type="match status" value="1"/>
</dbReference>
<dbReference type="STRING" id="85968.GCA_900073015_02842"/>
<dbReference type="GO" id="GO:0050660">
    <property type="term" value="F:flavin adenine dinucleotide binding"/>
    <property type="evidence" value="ECO:0007669"/>
    <property type="project" value="InterPro"/>
</dbReference>
<dbReference type="Pfam" id="PF02771">
    <property type="entry name" value="Acyl-CoA_dh_N"/>
    <property type="match status" value="1"/>
</dbReference>
<dbReference type="InterPro" id="IPR009100">
    <property type="entry name" value="AcylCoA_DH/oxidase_NM_dom_sf"/>
</dbReference>
<dbReference type="Gene3D" id="2.40.110.10">
    <property type="entry name" value="Butyryl-CoA Dehydrogenase, subunit A, domain 2"/>
    <property type="match status" value="1"/>
</dbReference>
<dbReference type="Gene3D" id="1.10.540.10">
    <property type="entry name" value="Acyl-CoA dehydrogenase/oxidase, N-terminal domain"/>
    <property type="match status" value="1"/>
</dbReference>
<comment type="similarity">
    <text evidence="2">Belongs to the acyl-CoA dehydrogenase family.</text>
</comment>
<comment type="cofactor">
    <cofactor evidence="1">
        <name>FAD</name>
        <dbReference type="ChEBI" id="CHEBI:57692"/>
    </cofactor>
</comment>
<dbReference type="InterPro" id="IPR009075">
    <property type="entry name" value="AcylCo_DH/oxidase_C"/>
</dbReference>
<comment type="caution">
    <text evidence="8">The sequence shown here is derived from an EMBL/GenBank/DDBJ whole genome shotgun (WGS) entry which is preliminary data.</text>
</comment>
<keyword evidence="9" id="KW-1185">Reference proteome</keyword>
<evidence type="ECO:0000256" key="1">
    <source>
        <dbReference type="ARBA" id="ARBA00001974"/>
    </source>
</evidence>
<dbReference type="SUPFAM" id="SSF47203">
    <property type="entry name" value="Acyl-CoA dehydrogenase C-terminal domain-like"/>
    <property type="match status" value="1"/>
</dbReference>
<dbReference type="AlphaFoldDB" id="A0A2G5PCB5"/>
<proteinExistence type="inferred from homology"/>
<evidence type="ECO:0000256" key="5">
    <source>
        <dbReference type="ARBA" id="ARBA00023002"/>
    </source>
</evidence>